<accession>E1RFT1</accession>
<keyword evidence="2" id="KW-1185">Reference proteome</keyword>
<dbReference type="GeneID" id="9742752"/>
<reference evidence="1 2" key="1">
    <citation type="journal article" date="2010" name="Stand. Genomic Sci.">
        <title>Complete genome sequence of Methanoplanus petrolearius type strain (SEBR 4847).</title>
        <authorList>
            <person name="Brambilla E."/>
            <person name="Djao O.D."/>
            <person name="Daligault H."/>
            <person name="Lapidus A."/>
            <person name="Lucas S."/>
            <person name="Hammon N."/>
            <person name="Nolan M."/>
            <person name="Tice H."/>
            <person name="Cheng J.F."/>
            <person name="Han C."/>
            <person name="Tapia R."/>
            <person name="Goodwin L."/>
            <person name="Pitluck S."/>
            <person name="Liolios K."/>
            <person name="Ivanova N."/>
            <person name="Mavromatis K."/>
            <person name="Mikhailova N."/>
            <person name="Pati A."/>
            <person name="Chen A."/>
            <person name="Palaniappan K."/>
            <person name="Land M."/>
            <person name="Hauser L."/>
            <person name="Chang Y.J."/>
            <person name="Jeffries C.D."/>
            <person name="Rohde M."/>
            <person name="Spring S."/>
            <person name="Sikorski J."/>
            <person name="Goker M."/>
            <person name="Woyke T."/>
            <person name="Bristow J."/>
            <person name="Eisen J.A."/>
            <person name="Markowitz V."/>
            <person name="Hugenholtz P."/>
            <person name="Kyrpides N.C."/>
            <person name="Klenk H.P."/>
        </authorList>
    </citation>
    <scope>NUCLEOTIDE SEQUENCE [LARGE SCALE GENOMIC DNA]</scope>
    <source>
        <strain evidence="2">DSM 11571 / OCM 486 / SEBR 4847</strain>
    </source>
</reference>
<gene>
    <name evidence="1" type="ordered locus">Mpet_0309</name>
</gene>
<dbReference type="OrthoDB" id="373258at2157"/>
<dbReference type="KEGG" id="mpi:Mpet_0309"/>
<dbReference type="EMBL" id="CP002117">
    <property type="protein sequence ID" value="ADN35083.1"/>
    <property type="molecule type" value="Genomic_DNA"/>
</dbReference>
<dbReference type="Proteomes" id="UP000006565">
    <property type="component" value="Chromosome"/>
</dbReference>
<dbReference type="AlphaFoldDB" id="E1RFT1"/>
<dbReference type="HOGENOM" id="CLU_2802280_0_0_2"/>
<protein>
    <submittedName>
        <fullName evidence="1">Uncharacterized protein</fullName>
    </submittedName>
</protein>
<evidence type="ECO:0000313" key="2">
    <source>
        <dbReference type="Proteomes" id="UP000006565"/>
    </source>
</evidence>
<organism evidence="1 2">
    <name type="scientific">Methanolacinia petrolearia (strain DSM 11571 / OCM 486 / SEBR 4847)</name>
    <name type="common">Methanoplanus petrolearius</name>
    <dbReference type="NCBI Taxonomy" id="679926"/>
    <lineage>
        <taxon>Archaea</taxon>
        <taxon>Methanobacteriati</taxon>
        <taxon>Methanobacteriota</taxon>
        <taxon>Stenosarchaea group</taxon>
        <taxon>Methanomicrobia</taxon>
        <taxon>Methanomicrobiales</taxon>
        <taxon>Methanomicrobiaceae</taxon>
        <taxon>Methanolacinia</taxon>
    </lineage>
</organism>
<proteinExistence type="predicted"/>
<dbReference type="RefSeq" id="WP_013328262.1">
    <property type="nucleotide sequence ID" value="NC_014507.1"/>
</dbReference>
<name>E1RFT1_METP4</name>
<sequence length="67" mass="7148">MKIVKEKITSGKVTAGGVKISSAADISAFAYPGGFVLSVCPISIIVETESGTYSFDLKREELPLQIR</sequence>
<dbReference type="STRING" id="679926.Mpet_0309"/>
<evidence type="ECO:0000313" key="1">
    <source>
        <dbReference type="EMBL" id="ADN35083.1"/>
    </source>
</evidence>